<gene>
    <name evidence="1" type="ORF">PV06_11263</name>
</gene>
<dbReference type="Gene3D" id="3.30.1330.40">
    <property type="entry name" value="RutC-like"/>
    <property type="match status" value="1"/>
</dbReference>
<name>A0A0D2A866_9EURO</name>
<dbReference type="Pfam" id="PF01042">
    <property type="entry name" value="Ribonuc_L-PSP"/>
    <property type="match status" value="1"/>
</dbReference>
<protein>
    <submittedName>
        <fullName evidence="1">Uncharacterized protein</fullName>
    </submittedName>
</protein>
<dbReference type="SUPFAM" id="SSF55298">
    <property type="entry name" value="YjgF-like"/>
    <property type="match status" value="1"/>
</dbReference>
<dbReference type="OrthoDB" id="309640at2759"/>
<accession>A0A0D2A866</accession>
<keyword evidence="2" id="KW-1185">Reference proteome</keyword>
<evidence type="ECO:0000313" key="2">
    <source>
        <dbReference type="Proteomes" id="UP000053342"/>
    </source>
</evidence>
<dbReference type="InterPro" id="IPR035959">
    <property type="entry name" value="RutC-like_sf"/>
</dbReference>
<evidence type="ECO:0000313" key="1">
    <source>
        <dbReference type="EMBL" id="KIW36496.1"/>
    </source>
</evidence>
<dbReference type="EMBL" id="KN847355">
    <property type="protein sequence ID" value="KIW36496.1"/>
    <property type="molecule type" value="Genomic_DNA"/>
</dbReference>
<dbReference type="AlphaFoldDB" id="A0A0D2A866"/>
<dbReference type="RefSeq" id="XP_016256712.1">
    <property type="nucleotide sequence ID" value="XM_016412906.1"/>
</dbReference>
<organism evidence="1 2">
    <name type="scientific">Exophiala oligosperma</name>
    <dbReference type="NCBI Taxonomy" id="215243"/>
    <lineage>
        <taxon>Eukaryota</taxon>
        <taxon>Fungi</taxon>
        <taxon>Dikarya</taxon>
        <taxon>Ascomycota</taxon>
        <taxon>Pezizomycotina</taxon>
        <taxon>Eurotiomycetes</taxon>
        <taxon>Chaetothyriomycetidae</taxon>
        <taxon>Chaetothyriales</taxon>
        <taxon>Herpotrichiellaceae</taxon>
        <taxon>Exophiala</taxon>
    </lineage>
</organism>
<reference evidence="1 2" key="1">
    <citation type="submission" date="2015-01" db="EMBL/GenBank/DDBJ databases">
        <title>The Genome Sequence of Exophiala oligosperma CBS72588.</title>
        <authorList>
            <consortium name="The Broad Institute Genomics Platform"/>
            <person name="Cuomo C."/>
            <person name="de Hoog S."/>
            <person name="Gorbushina A."/>
            <person name="Stielow B."/>
            <person name="Teixiera M."/>
            <person name="Abouelleil A."/>
            <person name="Chapman S.B."/>
            <person name="Priest M."/>
            <person name="Young S.K."/>
            <person name="Wortman J."/>
            <person name="Nusbaum C."/>
            <person name="Birren B."/>
        </authorList>
    </citation>
    <scope>NUCLEOTIDE SEQUENCE [LARGE SCALE GENOMIC DNA]</scope>
    <source>
        <strain evidence="1 2">CBS 72588</strain>
    </source>
</reference>
<sequence>MASSQSETIDYQYLPGPVGDLLRPAPYSTTARIPISPSTFLIVTTGHIGLSLDDGSIITTTVETEFNAIFDCLDTALKHAGAKDGLFNAYRFTAYLTSAEYEGTMQAVFRSRWPGHAPTWTNVIVKSINVPEARAEINCEAAIFH</sequence>
<dbReference type="HOGENOM" id="CLU_1855353_0_0_1"/>
<dbReference type="Proteomes" id="UP000053342">
    <property type="component" value="Unassembled WGS sequence"/>
</dbReference>
<dbReference type="InterPro" id="IPR006175">
    <property type="entry name" value="YjgF/YER057c/UK114"/>
</dbReference>
<proteinExistence type="predicted"/>
<dbReference type="GeneID" id="27363337"/>
<dbReference type="VEuPathDB" id="FungiDB:PV06_11263"/>